<sequence length="70" mass="8002">MKNKTFRFYFIVTEYLFTMAGLAILGVFIGNRYFPESAYLSAIFGVIGMFIGLIITTSFIVSMIKRENKV</sequence>
<evidence type="ECO:0000313" key="2">
    <source>
        <dbReference type="EMBL" id="CCV65769.1"/>
    </source>
</evidence>
<proteinExistence type="predicted"/>
<reference evidence="2 3" key="1">
    <citation type="journal article" date="2013" name="J. Mol. Microbiol. Biotechnol.">
        <title>Analysis of the Complete Genomes of Acholeplasma brassicae , A. palmae and A. laidlawii and Their Comparison to the Obligate Parasites from ' Candidatus Phytoplasma'.</title>
        <authorList>
            <person name="Kube M."/>
            <person name="Siewert C."/>
            <person name="Migdoll A.M."/>
            <person name="Duduk B."/>
            <person name="Holz S."/>
            <person name="Rabus R."/>
            <person name="Seemuller E."/>
            <person name="Mitrovic J."/>
            <person name="Muller I."/>
            <person name="Buttner C."/>
            <person name="Reinhardt R."/>
        </authorList>
    </citation>
    <scope>NUCLEOTIDE SEQUENCE [LARGE SCALE GENOMIC DNA]</scope>
    <source>
        <strain evidence="3">0502</strain>
    </source>
</reference>
<evidence type="ECO:0000313" key="3">
    <source>
        <dbReference type="Proteomes" id="UP000032737"/>
    </source>
</evidence>
<feature type="transmembrane region" description="Helical" evidence="1">
    <location>
        <begin position="42"/>
        <end position="64"/>
    </location>
</feature>
<dbReference type="KEGG" id="abra:BN85307480"/>
<dbReference type="AlphaFoldDB" id="U4KSY9"/>
<gene>
    <name evidence="2" type="ORF">BN85307480</name>
</gene>
<evidence type="ECO:0000256" key="1">
    <source>
        <dbReference type="SAM" id="Phobius"/>
    </source>
</evidence>
<dbReference type="HOGENOM" id="CLU_2730658_0_0_14"/>
<keyword evidence="3" id="KW-1185">Reference proteome</keyword>
<dbReference type="Proteomes" id="UP000032737">
    <property type="component" value="Chromosome"/>
</dbReference>
<dbReference type="OrthoDB" id="9841372at2"/>
<name>U4KSY9_9MOLU</name>
<accession>U4KSY9</accession>
<keyword evidence="1" id="KW-0812">Transmembrane</keyword>
<dbReference type="RefSeq" id="WP_030004632.1">
    <property type="nucleotide sequence ID" value="NC_022549.1"/>
</dbReference>
<keyword evidence="1" id="KW-0472">Membrane</keyword>
<protein>
    <submittedName>
        <fullName evidence="2">Uncharacterized protein</fullName>
    </submittedName>
</protein>
<organism evidence="2 3">
    <name type="scientific">Acholeplasma brassicae</name>
    <dbReference type="NCBI Taxonomy" id="61635"/>
    <lineage>
        <taxon>Bacteria</taxon>
        <taxon>Bacillati</taxon>
        <taxon>Mycoplasmatota</taxon>
        <taxon>Mollicutes</taxon>
        <taxon>Acholeplasmatales</taxon>
        <taxon>Acholeplasmataceae</taxon>
        <taxon>Acholeplasma</taxon>
    </lineage>
</organism>
<dbReference type="STRING" id="61635.BN85307480"/>
<dbReference type="EMBL" id="FO681348">
    <property type="protein sequence ID" value="CCV65769.1"/>
    <property type="molecule type" value="Genomic_DNA"/>
</dbReference>
<keyword evidence="1" id="KW-1133">Transmembrane helix</keyword>
<feature type="transmembrane region" description="Helical" evidence="1">
    <location>
        <begin position="7"/>
        <end position="30"/>
    </location>
</feature>